<evidence type="ECO:0000259" key="1">
    <source>
        <dbReference type="Pfam" id="PF00496"/>
    </source>
</evidence>
<sequence length="61" mass="6503">MRRALSVAINREALCDRILQGQGMPAGDLGPGRYFGTSPDLTPQPFDPGGAWRLLAEAGYA</sequence>
<protein>
    <submittedName>
        <fullName evidence="2">ABC transporter substrate-binding protein</fullName>
    </submittedName>
</protein>
<dbReference type="InterPro" id="IPR000914">
    <property type="entry name" value="SBP_5_dom"/>
</dbReference>
<name>A0ABS9W1J2_9PROT</name>
<dbReference type="Gene3D" id="3.10.105.10">
    <property type="entry name" value="Dipeptide-binding Protein, Domain 3"/>
    <property type="match status" value="1"/>
</dbReference>
<dbReference type="Proteomes" id="UP001201985">
    <property type="component" value="Unassembled WGS sequence"/>
</dbReference>
<feature type="domain" description="Solute-binding protein family 5" evidence="1">
    <location>
        <begin position="2"/>
        <end position="60"/>
    </location>
</feature>
<dbReference type="Pfam" id="PF00496">
    <property type="entry name" value="SBP_bac_5"/>
    <property type="match status" value="1"/>
</dbReference>
<organism evidence="2 3">
    <name type="scientific">Teichococcus vastitatis</name>
    <dbReference type="NCBI Taxonomy" id="2307076"/>
    <lineage>
        <taxon>Bacteria</taxon>
        <taxon>Pseudomonadati</taxon>
        <taxon>Pseudomonadota</taxon>
        <taxon>Alphaproteobacteria</taxon>
        <taxon>Acetobacterales</taxon>
        <taxon>Roseomonadaceae</taxon>
        <taxon>Roseomonas</taxon>
    </lineage>
</organism>
<accession>A0ABS9W1J2</accession>
<dbReference type="SUPFAM" id="SSF53850">
    <property type="entry name" value="Periplasmic binding protein-like II"/>
    <property type="match status" value="1"/>
</dbReference>
<evidence type="ECO:0000313" key="2">
    <source>
        <dbReference type="EMBL" id="MCI0753166.1"/>
    </source>
</evidence>
<evidence type="ECO:0000313" key="3">
    <source>
        <dbReference type="Proteomes" id="UP001201985"/>
    </source>
</evidence>
<gene>
    <name evidence="2" type="ORF">MON41_05230</name>
</gene>
<dbReference type="EMBL" id="JALBUU010000004">
    <property type="protein sequence ID" value="MCI0753166.1"/>
    <property type="molecule type" value="Genomic_DNA"/>
</dbReference>
<keyword evidence="3" id="KW-1185">Reference proteome</keyword>
<reference evidence="2 3" key="1">
    <citation type="submission" date="2022-03" db="EMBL/GenBank/DDBJ databases">
        <title>Complete genome analysis of Roseomonas KG 17.1 : a prolific producer of plant growth promoters.</title>
        <authorList>
            <person name="Saadouli I."/>
            <person name="Najjari A."/>
            <person name="Mosbah A."/>
            <person name="Ouzari H.I."/>
        </authorList>
    </citation>
    <scope>NUCLEOTIDE SEQUENCE [LARGE SCALE GENOMIC DNA]</scope>
    <source>
        <strain evidence="2 3">KG17-1</strain>
    </source>
</reference>
<proteinExistence type="predicted"/>
<comment type="caution">
    <text evidence="2">The sequence shown here is derived from an EMBL/GenBank/DDBJ whole genome shotgun (WGS) entry which is preliminary data.</text>
</comment>